<gene>
    <name evidence="1" type="ordered locus">Dd1591_2530</name>
</gene>
<dbReference type="Proteomes" id="UP000002735">
    <property type="component" value="Chromosome"/>
</dbReference>
<protein>
    <submittedName>
        <fullName evidence="1">Uncharacterized protein</fullName>
    </submittedName>
</protein>
<reference evidence="1 2" key="1">
    <citation type="submission" date="2009-06" db="EMBL/GenBank/DDBJ databases">
        <title>Complete sequence of Dickeya zeae Ech1591.</title>
        <authorList>
            <consortium name="US DOE Joint Genome Institute"/>
            <person name="Lucas S."/>
            <person name="Copeland A."/>
            <person name="Lapidus A."/>
            <person name="Glavina del Rio T."/>
            <person name="Tice H."/>
            <person name="Bruce D."/>
            <person name="Goodwin L."/>
            <person name="Pitluck S."/>
            <person name="Chertkov O."/>
            <person name="Brettin T."/>
            <person name="Detter J.C."/>
            <person name="Han C."/>
            <person name="Larimer F."/>
            <person name="Land M."/>
            <person name="Hauser L."/>
            <person name="Kyrpides N."/>
            <person name="Ovchinnikova G."/>
            <person name="Balakrishnan V."/>
            <person name="Glasner J."/>
            <person name="Perna N.T."/>
        </authorList>
    </citation>
    <scope>NUCLEOTIDE SEQUENCE [LARGE SCALE GENOMIC DNA]</scope>
    <source>
        <strain evidence="1 2">Ech1591</strain>
    </source>
</reference>
<evidence type="ECO:0000313" key="1">
    <source>
        <dbReference type="EMBL" id="ACT07370.1"/>
    </source>
</evidence>
<dbReference type="EMBL" id="CP001655">
    <property type="protein sequence ID" value="ACT07370.1"/>
    <property type="molecule type" value="Genomic_DNA"/>
</dbReference>
<dbReference type="HOGENOM" id="CLU_3167357_0_0_6"/>
<name>C6CL28_DICC1</name>
<dbReference type="STRING" id="561229.Dd1591_2530"/>
<proteinExistence type="predicted"/>
<sequence length="47" mass="5408">MLVVEQRRTQALQSKAPLSLVAATQRIPGMLTQIKKPTHLQREVWRV</sequence>
<dbReference type="KEGG" id="dze:Dd1591_2530"/>
<dbReference type="AlphaFoldDB" id="C6CL28"/>
<evidence type="ECO:0000313" key="2">
    <source>
        <dbReference type="Proteomes" id="UP000002735"/>
    </source>
</evidence>
<organism evidence="1 2">
    <name type="scientific">Dickeya chrysanthemi (strain Ech1591)</name>
    <name type="common">Dickeya zeae (strain Ech1591)</name>
    <dbReference type="NCBI Taxonomy" id="561229"/>
    <lineage>
        <taxon>Bacteria</taxon>
        <taxon>Pseudomonadati</taxon>
        <taxon>Pseudomonadota</taxon>
        <taxon>Gammaproteobacteria</taxon>
        <taxon>Enterobacterales</taxon>
        <taxon>Pectobacteriaceae</taxon>
        <taxon>Dickeya</taxon>
    </lineage>
</organism>
<accession>C6CL28</accession>